<dbReference type="AlphaFoldDB" id="A0A7E4V6N8"/>
<dbReference type="WBParaSite" id="Pan_g16736.t1">
    <property type="protein sequence ID" value="Pan_g16736.t1"/>
    <property type="gene ID" value="Pan_g16736"/>
</dbReference>
<feature type="region of interest" description="Disordered" evidence="1">
    <location>
        <begin position="79"/>
        <end position="101"/>
    </location>
</feature>
<protein>
    <submittedName>
        <fullName evidence="3">ASCH domain-containing protein</fullName>
    </submittedName>
</protein>
<dbReference type="Proteomes" id="UP000492821">
    <property type="component" value="Unassembled WGS sequence"/>
</dbReference>
<evidence type="ECO:0000313" key="3">
    <source>
        <dbReference type="WBParaSite" id="Pan_g16736.t1"/>
    </source>
</evidence>
<keyword evidence="2" id="KW-1185">Reference proteome</keyword>
<proteinExistence type="predicted"/>
<evidence type="ECO:0000256" key="1">
    <source>
        <dbReference type="SAM" id="MobiDB-lite"/>
    </source>
</evidence>
<organism evidence="2 3">
    <name type="scientific">Panagrellus redivivus</name>
    <name type="common">Microworm</name>
    <dbReference type="NCBI Taxonomy" id="6233"/>
    <lineage>
        <taxon>Eukaryota</taxon>
        <taxon>Metazoa</taxon>
        <taxon>Ecdysozoa</taxon>
        <taxon>Nematoda</taxon>
        <taxon>Chromadorea</taxon>
        <taxon>Rhabditida</taxon>
        <taxon>Tylenchina</taxon>
        <taxon>Panagrolaimomorpha</taxon>
        <taxon>Panagrolaimoidea</taxon>
        <taxon>Panagrolaimidae</taxon>
        <taxon>Panagrellus</taxon>
    </lineage>
</organism>
<accession>A0A7E4V6N8</accession>
<reference evidence="3" key="2">
    <citation type="submission" date="2020-10" db="UniProtKB">
        <authorList>
            <consortium name="WormBaseParasite"/>
        </authorList>
    </citation>
    <scope>IDENTIFICATION</scope>
</reference>
<evidence type="ECO:0000313" key="2">
    <source>
        <dbReference type="Proteomes" id="UP000492821"/>
    </source>
</evidence>
<reference evidence="2" key="1">
    <citation type="journal article" date="2013" name="Genetics">
        <title>The draft genome and transcriptome of Panagrellus redivivus are shaped by the harsh demands of a free-living lifestyle.</title>
        <authorList>
            <person name="Srinivasan J."/>
            <person name="Dillman A.R."/>
            <person name="Macchietto M.G."/>
            <person name="Heikkinen L."/>
            <person name="Lakso M."/>
            <person name="Fracchia K.M."/>
            <person name="Antoshechkin I."/>
            <person name="Mortazavi A."/>
            <person name="Wong G."/>
            <person name="Sternberg P.W."/>
        </authorList>
    </citation>
    <scope>NUCLEOTIDE SEQUENCE [LARGE SCALE GENOMIC DNA]</scope>
    <source>
        <strain evidence="2">MT8872</strain>
    </source>
</reference>
<feature type="compositionally biased region" description="Acidic residues" evidence="1">
    <location>
        <begin position="90"/>
        <end position="101"/>
    </location>
</feature>
<name>A0A7E4V6N8_PANRE</name>
<sequence length="101" mass="11393">MRLQAIPELVFWTATQLSASFRTAPMGKTLFQRGVYRLEHQQAKLGSMTDGVFTAVSTHSEFICEVLAPEPCTVTADSELDEGYTRLPPLDEDDYWGEYDN</sequence>